<organism evidence="4 5">
    <name type="scientific">Aspergillus hiratsukae</name>
    <dbReference type="NCBI Taxonomy" id="1194566"/>
    <lineage>
        <taxon>Eukaryota</taxon>
        <taxon>Fungi</taxon>
        <taxon>Dikarya</taxon>
        <taxon>Ascomycota</taxon>
        <taxon>Pezizomycotina</taxon>
        <taxon>Eurotiomycetes</taxon>
        <taxon>Eurotiomycetidae</taxon>
        <taxon>Eurotiales</taxon>
        <taxon>Aspergillaceae</taxon>
        <taxon>Aspergillus</taxon>
        <taxon>Aspergillus subgen. Fumigati</taxon>
    </lineage>
</organism>
<protein>
    <recommendedName>
        <fullName evidence="3">C2H2-type domain-containing protein</fullName>
    </recommendedName>
</protein>
<feature type="compositionally biased region" description="Polar residues" evidence="2">
    <location>
        <begin position="913"/>
        <end position="951"/>
    </location>
</feature>
<gene>
    <name evidence="4" type="ORF">CNMCM5793_003555</name>
</gene>
<evidence type="ECO:0000313" key="5">
    <source>
        <dbReference type="Proteomes" id="UP000630445"/>
    </source>
</evidence>
<sequence>MPKGRQKVDRLAVAQANGYIRGANREKDQHRCETFYSDGSKVLQERVLSDYIEWASQEDEKSQEEGLREGQPVPDLATIKDFIRFYIFSSHGIISLRPTKSSVLNFAERFFAGFTRLTKSSFDEKDTQDVYRVCGFAIEGLLRILTAKKWISKSLVKEDVIEDIRRAKHMFTHCDLTNILVSVWTDDDPVFIHPRYRVQLTFAILIYCYSGARIGTFIPDTSKKDKRGLRYEDIELYIYRRMDGEIELFFRLSERWVKNNDNPKNTVFRIALREHGKLRFNPVPWLLEMAVQDGAFLHFDSLETLKNWNPDNNEPIPLLWRPSVAGEPVLRQVTRFGGLSNSAWTRECFCRLFRAVVVNAGYPEIITIHSLRRGLANRLDKVATESERSQILTQKDPNVFGRSYISSTSALSSMDAFLGETMRLDHIEYLRGVGKYRAIGYPRHLPAERQHAIAENENLRELERRLKELQIRENCNESNDQSMAEESDANNESGANKVDEDAGFAIKLTRKQIQVLKTRLHNSELAKYREEWIQRRVETQVRAGGKAPEAVIYNDVAHCMFKAQPDRQTVADMMPMDNHLSYQDMLSVVESLLAYCTKDYNVFYRPGEEPVDGRCPVGKCDLTQLTRPKRSDHIQYCQRKERCKMLGCEETQLKYCYECFAFYTAKEWEDHCNMHIEHGMSRRCEIITYCYTLVRPGYCPFCLGAESLSPSDRMRSWKRSNELRSHVINDMKMMCGKYVCSHPMCRIEFDSEIQLRYHLSDTHGLHKAIWVASGDELDSKGKMGTRTDAVSQGKKRSQESKGAKKRQRLGPSEAGMFRVIHWTASELNITTPSTSHNSAEAERQPDGSTLVEDNCAKLTPVQVAQHHPVPSPSNHLATPFREFGEMSLSSADGRLVQLCKSGPGFNADGIGFSTRSPSLQDDSSADTLNTSSLPTLYTSDEHGPSTTNTSPEIPPIDPQLMQDCDSSILSGHEPGTSGDRERSDSSYATCSPDPDTPPTSLKLRDARSSFREALSSADATVSPVRAHLEASPPLSAAPGKKALKKTKRRVVDNDGVHANHPLTRAMTRRKATDAQSGHVSCAKSTRAANHPSKEEEVAPIPRHSYVAQPSPRVTRSTSRICMRQ</sequence>
<keyword evidence="1" id="KW-0862">Zinc</keyword>
<evidence type="ECO:0000256" key="1">
    <source>
        <dbReference type="PROSITE-ProRule" id="PRU00042"/>
    </source>
</evidence>
<proteinExistence type="predicted"/>
<feature type="domain" description="C2H2-type" evidence="3">
    <location>
        <begin position="738"/>
        <end position="768"/>
    </location>
</feature>
<keyword evidence="1" id="KW-0863">Zinc-finger</keyword>
<dbReference type="PROSITE" id="PS00028">
    <property type="entry name" value="ZINC_FINGER_C2H2_1"/>
    <property type="match status" value="1"/>
</dbReference>
<dbReference type="PANTHER" id="PTHR37535:SF3">
    <property type="entry name" value="FLUG DOMAIN-CONTAINING PROTEIN"/>
    <property type="match status" value="1"/>
</dbReference>
<feature type="region of interest" description="Disordered" evidence="2">
    <location>
        <begin position="829"/>
        <end position="848"/>
    </location>
</feature>
<feature type="compositionally biased region" description="Polar residues" evidence="2">
    <location>
        <begin position="829"/>
        <end position="838"/>
    </location>
</feature>
<feature type="region of interest" description="Disordered" evidence="2">
    <location>
        <begin position="1014"/>
        <end position="1049"/>
    </location>
</feature>
<feature type="region of interest" description="Disordered" evidence="2">
    <location>
        <begin position="911"/>
        <end position="1002"/>
    </location>
</feature>
<evidence type="ECO:0000259" key="3">
    <source>
        <dbReference type="PROSITE" id="PS50157"/>
    </source>
</evidence>
<dbReference type="Pfam" id="PF11917">
    <property type="entry name" value="DUF3435"/>
    <property type="match status" value="1"/>
</dbReference>
<feature type="region of interest" description="Disordered" evidence="2">
    <location>
        <begin position="474"/>
        <end position="496"/>
    </location>
</feature>
<reference evidence="4" key="1">
    <citation type="submission" date="2020-06" db="EMBL/GenBank/DDBJ databases">
        <title>Draft genome sequences of strains closely related to Aspergillus parafelis and Aspergillus hiratsukae.</title>
        <authorList>
            <person name="Dos Santos R.A.C."/>
            <person name="Rivero-Menendez O."/>
            <person name="Steenwyk J.L."/>
            <person name="Mead M.E."/>
            <person name="Goldman G.H."/>
            <person name="Alastruey-Izquierdo A."/>
            <person name="Rokas A."/>
        </authorList>
    </citation>
    <scope>NUCLEOTIDE SEQUENCE</scope>
    <source>
        <strain evidence="4">CNM-CM5793</strain>
    </source>
</reference>
<name>A0A8H6PF47_9EURO</name>
<feature type="compositionally biased region" description="Polar residues" evidence="2">
    <location>
        <begin position="1111"/>
        <end position="1124"/>
    </location>
</feature>
<dbReference type="PROSITE" id="PS50157">
    <property type="entry name" value="ZINC_FINGER_C2H2_2"/>
    <property type="match status" value="1"/>
</dbReference>
<evidence type="ECO:0000313" key="4">
    <source>
        <dbReference type="EMBL" id="KAF7128704.1"/>
    </source>
</evidence>
<feature type="compositionally biased region" description="Polar residues" evidence="2">
    <location>
        <begin position="1073"/>
        <end position="1087"/>
    </location>
</feature>
<feature type="region of interest" description="Disordered" evidence="2">
    <location>
        <begin position="780"/>
        <end position="810"/>
    </location>
</feature>
<dbReference type="InterPro" id="IPR021842">
    <property type="entry name" value="DUF3435"/>
</dbReference>
<dbReference type="Proteomes" id="UP000630445">
    <property type="component" value="Unassembled WGS sequence"/>
</dbReference>
<comment type="caution">
    <text evidence="4">The sequence shown here is derived from an EMBL/GenBank/DDBJ whole genome shotgun (WGS) entry which is preliminary data.</text>
</comment>
<dbReference type="GO" id="GO:0008270">
    <property type="term" value="F:zinc ion binding"/>
    <property type="evidence" value="ECO:0007669"/>
    <property type="project" value="UniProtKB-KW"/>
</dbReference>
<dbReference type="PANTHER" id="PTHR37535">
    <property type="entry name" value="FLUG DOMAIN PROTEIN"/>
    <property type="match status" value="1"/>
</dbReference>
<keyword evidence="5" id="KW-1185">Reference proteome</keyword>
<keyword evidence="1" id="KW-0479">Metal-binding</keyword>
<feature type="region of interest" description="Disordered" evidence="2">
    <location>
        <begin position="1064"/>
        <end position="1124"/>
    </location>
</feature>
<evidence type="ECO:0000256" key="2">
    <source>
        <dbReference type="SAM" id="MobiDB-lite"/>
    </source>
</evidence>
<dbReference type="EMBL" id="JACBAD010001905">
    <property type="protein sequence ID" value="KAF7128704.1"/>
    <property type="molecule type" value="Genomic_DNA"/>
</dbReference>
<accession>A0A8H6PF47</accession>
<dbReference type="InterPro" id="IPR013087">
    <property type="entry name" value="Znf_C2H2_type"/>
</dbReference>
<dbReference type="OrthoDB" id="4508679at2759"/>
<dbReference type="AlphaFoldDB" id="A0A8H6PF47"/>